<dbReference type="PANTHER" id="PTHR35524:SF1">
    <property type="entry name" value="ALPHA-ACETOLACTATE DECARBOXYLASE"/>
    <property type="match status" value="1"/>
</dbReference>
<sequence>MKKNYSQLYQYSTIASLFAGNYDGSITFKELLKHGDFGLGTFDHLDGELIVLDGKAYQLKADGSVHNVKPDWTSSFASLSFFKTDKTFTLEKTVTLEELEAIISEHFPSKNIFYALKVNGYFEEISTRTVAYQEKPYPTLINATKDQGVAKFENLQGTLAGFWTPEFANTIGVHNYHLHFLDDSKTKGGHVFNFQLVNPTVEISYLTTTLLVLPTNEEYLSADLENENLQAEIHASERHRG</sequence>
<evidence type="ECO:0000313" key="10">
    <source>
        <dbReference type="EMBL" id="AKM54759.1"/>
    </source>
</evidence>
<comment type="pathway">
    <text evidence="2 9">Polyol metabolism; (R,R)-butane-2,3-diol biosynthesis; (R,R)-butane-2,3-diol from pyruvate: step 2/3.</text>
</comment>
<dbReference type="KEGG" id="seri:SERIO_v1c12100"/>
<dbReference type="STRING" id="315358.SERIO_v1c12100"/>
<proteinExistence type="inferred from homology"/>
<evidence type="ECO:0000256" key="2">
    <source>
        <dbReference type="ARBA" id="ARBA00005170"/>
    </source>
</evidence>
<keyword evidence="11" id="KW-1185">Reference proteome</keyword>
<dbReference type="EMBL" id="CP011856">
    <property type="protein sequence ID" value="AKM54759.1"/>
    <property type="molecule type" value="Genomic_DNA"/>
</dbReference>
<evidence type="ECO:0000256" key="4">
    <source>
        <dbReference type="ARBA" id="ARBA00013204"/>
    </source>
</evidence>
<keyword evidence="8 9" id="KW-0456">Lyase</keyword>
<dbReference type="PIRSF" id="PIRSF001332">
    <property type="entry name" value="Acetolac_decarb"/>
    <property type="match status" value="1"/>
</dbReference>
<dbReference type="GO" id="GO:0045151">
    <property type="term" value="P:acetoin biosynthetic process"/>
    <property type="evidence" value="ECO:0007669"/>
    <property type="project" value="UniProtKB-UniRule"/>
</dbReference>
<dbReference type="UniPathway" id="UPA00626">
    <property type="reaction ID" value="UER00678"/>
</dbReference>
<dbReference type="PATRIC" id="fig|743698.3.peg.1222"/>
<keyword evidence="7 9" id="KW-0005">Acetoin biosynthesis</keyword>
<comment type="similarity">
    <text evidence="3 9">Belongs to the alpha-acetolactate decarboxylase family.</text>
</comment>
<dbReference type="NCBIfam" id="TIGR01252">
    <property type="entry name" value="acetolac_decarb"/>
    <property type="match status" value="1"/>
</dbReference>
<evidence type="ECO:0000256" key="5">
    <source>
        <dbReference type="ARBA" id="ARBA00020164"/>
    </source>
</evidence>
<evidence type="ECO:0000256" key="1">
    <source>
        <dbReference type="ARBA" id="ARBA00001784"/>
    </source>
</evidence>
<evidence type="ECO:0000256" key="6">
    <source>
        <dbReference type="ARBA" id="ARBA00022793"/>
    </source>
</evidence>
<reference evidence="10 11" key="1">
    <citation type="journal article" date="2015" name="Genome Biol. Evol.">
        <title>Found and Lost: The Fates of Horizontally Acquired Genes in Arthropod-Symbiotic Spiroplasma.</title>
        <authorList>
            <person name="Lo W.S."/>
            <person name="Gasparich G.E."/>
            <person name="Kuo C.H."/>
        </authorList>
    </citation>
    <scope>NUCLEOTIDE SEQUENCE [LARGE SCALE GENOMIC DNA]</scope>
    <source>
        <strain evidence="11">TDA-040725-5</strain>
    </source>
</reference>
<dbReference type="Proteomes" id="UP000035661">
    <property type="component" value="Chromosome"/>
</dbReference>
<dbReference type="Gene3D" id="3.30.1330.80">
    <property type="entry name" value="Hypothetical protein, similar to alpha- acetolactate decarboxylase, domain 2"/>
    <property type="match status" value="2"/>
</dbReference>
<dbReference type="SUPFAM" id="SSF117856">
    <property type="entry name" value="AF0104/ALDC/Ptd012-like"/>
    <property type="match status" value="1"/>
</dbReference>
<comment type="catalytic activity">
    <reaction evidence="1 9">
        <text>(2S)-2-acetolactate + H(+) = (R)-acetoin + CO2</text>
        <dbReference type="Rhea" id="RHEA:21580"/>
        <dbReference type="ChEBI" id="CHEBI:15378"/>
        <dbReference type="ChEBI" id="CHEBI:15686"/>
        <dbReference type="ChEBI" id="CHEBI:16526"/>
        <dbReference type="ChEBI" id="CHEBI:58476"/>
        <dbReference type="EC" id="4.1.1.5"/>
    </reaction>
</comment>
<dbReference type="PANTHER" id="PTHR35524">
    <property type="entry name" value="ALPHA-ACETOLACTATE DECARBOXYLASE"/>
    <property type="match status" value="1"/>
</dbReference>
<evidence type="ECO:0000256" key="9">
    <source>
        <dbReference type="PIRNR" id="PIRNR001332"/>
    </source>
</evidence>
<dbReference type="AlphaFoldDB" id="A0A0H3XMC3"/>
<dbReference type="CDD" id="cd17299">
    <property type="entry name" value="acetolactate_decarboxylase"/>
    <property type="match status" value="1"/>
</dbReference>
<reference evidence="11" key="2">
    <citation type="submission" date="2015-06" db="EMBL/GenBank/DDBJ databases">
        <title>Complete genome sequence of Spiroplasma eriocheiris TDA-040725-5 (DSM 21848).</title>
        <authorList>
            <person name="Lo W.-S."/>
            <person name="Kuo C.-H."/>
        </authorList>
    </citation>
    <scope>NUCLEOTIDE SEQUENCE [LARGE SCALE GENOMIC DNA]</scope>
    <source>
        <strain evidence="11">TDA-040725-5</strain>
    </source>
</reference>
<evidence type="ECO:0000313" key="11">
    <source>
        <dbReference type="Proteomes" id="UP000035661"/>
    </source>
</evidence>
<dbReference type="InterPro" id="IPR005128">
    <property type="entry name" value="Acetolactate_a_deCO2ase"/>
</dbReference>
<name>A0A0H3XMC3_9MOLU</name>
<evidence type="ECO:0000256" key="8">
    <source>
        <dbReference type="ARBA" id="ARBA00023239"/>
    </source>
</evidence>
<evidence type="ECO:0000256" key="3">
    <source>
        <dbReference type="ARBA" id="ARBA00007106"/>
    </source>
</evidence>
<gene>
    <name evidence="10" type="primary">alsD</name>
    <name evidence="10" type="ORF">SERIO_v1c12100</name>
</gene>
<organism evidence="10 11">
    <name type="scientific">Spiroplasma eriocheiris</name>
    <dbReference type="NCBI Taxonomy" id="315358"/>
    <lineage>
        <taxon>Bacteria</taxon>
        <taxon>Bacillati</taxon>
        <taxon>Mycoplasmatota</taxon>
        <taxon>Mollicutes</taxon>
        <taxon>Entomoplasmatales</taxon>
        <taxon>Spiroplasmataceae</taxon>
        <taxon>Spiroplasma</taxon>
    </lineage>
</organism>
<dbReference type="RefSeq" id="WP_047791937.1">
    <property type="nucleotide sequence ID" value="NZ_CP011856.1"/>
</dbReference>
<dbReference type="Pfam" id="PF03306">
    <property type="entry name" value="AAL_decarboxy"/>
    <property type="match status" value="1"/>
</dbReference>
<dbReference type="EC" id="4.1.1.5" evidence="4 9"/>
<keyword evidence="6 9" id="KW-0210">Decarboxylase</keyword>
<dbReference type="GO" id="GO:0047605">
    <property type="term" value="F:acetolactate decarboxylase activity"/>
    <property type="evidence" value="ECO:0007669"/>
    <property type="project" value="UniProtKB-UniRule"/>
</dbReference>
<accession>A0A0H3XMC3</accession>
<protein>
    <recommendedName>
        <fullName evidence="5 9">Alpha-acetolactate decarboxylase</fullName>
        <ecNumber evidence="4 9">4.1.1.5</ecNumber>
    </recommendedName>
</protein>
<evidence type="ECO:0000256" key="7">
    <source>
        <dbReference type="ARBA" id="ARBA00023061"/>
    </source>
</evidence>